<accession>A0ABY9XF74</accession>
<reference evidence="2 3" key="1">
    <citation type="journal article" date="2023" name="Access Microbiol">
        <title>The genome of a steinernematid-associated Pseudomonas piscis bacterium encodes the biosynthesis of insect toxins.</title>
        <authorList>
            <person name="Awori R.M."/>
            <person name="Hendre P."/>
            <person name="Amugune N.O."/>
        </authorList>
    </citation>
    <scope>NUCLEOTIDE SEQUENCE [LARGE SCALE GENOMIC DNA]</scope>
    <source>
        <strain evidence="2 3">97</strain>
    </source>
</reference>
<gene>
    <name evidence="2" type="ORF">QL112_015510</name>
</gene>
<dbReference type="Proteomes" id="UP001300348">
    <property type="component" value="Chromosome"/>
</dbReference>
<sequence length="158" mass="17754">MKEIVMRRPLLKTAALLSLFTLTSSAIAASHIVTVFQCANKNHKMVNVSLYNGKYTYRFGKTNQKPDIELQRFPEQLSHRFHNVSAADTDTGKAQIHELDFKNGDFTYTVTSSYLGSKYVAGVDVYKKNNLLTSIKCLPDTIIDHLAEHISDLPESDS</sequence>
<dbReference type="GeneID" id="88856993"/>
<feature type="chain" id="PRO_5045269499" evidence="1">
    <location>
        <begin position="29"/>
        <end position="158"/>
    </location>
</feature>
<feature type="signal peptide" evidence="1">
    <location>
        <begin position="1"/>
        <end position="28"/>
    </location>
</feature>
<keyword evidence="3" id="KW-1185">Reference proteome</keyword>
<dbReference type="RefSeq" id="WP_223281598.1">
    <property type="nucleotide sequence ID" value="NZ_CAWPOC010000219.1"/>
</dbReference>
<evidence type="ECO:0000313" key="3">
    <source>
        <dbReference type="Proteomes" id="UP001300348"/>
    </source>
</evidence>
<name>A0ABY9XF74_9GAMM</name>
<organism evidence="2 3">
    <name type="scientific">Xenorhabdus griffiniae</name>
    <dbReference type="NCBI Taxonomy" id="351672"/>
    <lineage>
        <taxon>Bacteria</taxon>
        <taxon>Pseudomonadati</taxon>
        <taxon>Pseudomonadota</taxon>
        <taxon>Gammaproteobacteria</taxon>
        <taxon>Enterobacterales</taxon>
        <taxon>Morganellaceae</taxon>
        <taxon>Xenorhabdus</taxon>
    </lineage>
</organism>
<keyword evidence="1" id="KW-0732">Signal</keyword>
<dbReference type="EMBL" id="CP133647">
    <property type="protein sequence ID" value="WNH01220.1"/>
    <property type="molecule type" value="Genomic_DNA"/>
</dbReference>
<evidence type="ECO:0000256" key="1">
    <source>
        <dbReference type="SAM" id="SignalP"/>
    </source>
</evidence>
<proteinExistence type="predicted"/>
<protein>
    <submittedName>
        <fullName evidence="2">Uncharacterized protein</fullName>
    </submittedName>
</protein>
<evidence type="ECO:0000313" key="2">
    <source>
        <dbReference type="EMBL" id="WNH01220.1"/>
    </source>
</evidence>